<dbReference type="InterPro" id="IPR057135">
    <property type="entry name" value="At4g27190-like_LRR"/>
</dbReference>
<evidence type="ECO:0000256" key="1">
    <source>
        <dbReference type="ARBA" id="ARBA00008894"/>
    </source>
</evidence>
<dbReference type="SMART" id="SM00382">
    <property type="entry name" value="AAA"/>
    <property type="match status" value="1"/>
</dbReference>
<evidence type="ECO:0000256" key="5">
    <source>
        <dbReference type="ARBA" id="ARBA00022821"/>
    </source>
</evidence>
<dbReference type="RefSeq" id="XP_060675438.1">
    <property type="nucleotide sequence ID" value="XM_060819455.1"/>
</dbReference>
<dbReference type="SUPFAM" id="SSF52047">
    <property type="entry name" value="RNI-like"/>
    <property type="match status" value="2"/>
</dbReference>
<dbReference type="Pfam" id="PF23247">
    <property type="entry name" value="LRR_RPS2"/>
    <property type="match status" value="5"/>
</dbReference>
<dbReference type="InterPro" id="IPR042197">
    <property type="entry name" value="Apaf_helical"/>
</dbReference>
<keyword evidence="8" id="KW-1185">Reference proteome</keyword>
<comment type="similarity">
    <text evidence="1">Belongs to the disease resistance NB-LRR family.</text>
</comment>
<dbReference type="SMART" id="SM00369">
    <property type="entry name" value="LRR_TYP"/>
    <property type="match status" value="2"/>
</dbReference>
<evidence type="ECO:0000313" key="9">
    <source>
        <dbReference type="RefSeq" id="XP_060675438.1"/>
    </source>
</evidence>
<dbReference type="SUPFAM" id="SSF52540">
    <property type="entry name" value="P-loop containing nucleoside triphosphate hydrolases"/>
    <property type="match status" value="1"/>
</dbReference>
<dbReference type="InterPro" id="IPR003591">
    <property type="entry name" value="Leu-rich_rpt_typical-subtyp"/>
</dbReference>
<sequence length="1497" mass="171800">MECLIAIGTWIGGKIADYTVGPVGHKLGYIFHCKRNVGNLLTETQDLNLDKTRMEDLVDVARRNGEEIHDHIKDWLSKVGDITKETEKLLGDENHTSVKCTFRESFQNLVQRYHLSRKAKKMGESVSKIKGEIRFDNISYRPRLQSNFRNKDFISFDTRKEIMTRIMEALKDGNIKMIGVYGMPGAGKTTLVKEIAREALEKRLFNDAILVTVSQTPNIKIIQQEIAEKLDLKVDKESISERAVLLQNRLKSEEKLLIILDDVWNSELNFQDLGILIDSDDQKGSKILLTSRFERVLHDDMGVEITFPLELVSEDEAWDLFSHIVGDLVKTADFQQHGKEIVKECACLPIAIVTIAHVLKNRDLPFWRDALGQLQRSNLNINGMHEKVYSRIKLCYDYLQNEEAKLLLLLCCLHKEGTSKNLEYLMRYGIGLDMFKGVRTLQEAKDRLYSLVDELKDHFLLLDDEDSRSVEMHDVICDVVRSIGKESHMYYFRDGTEVEEIRKRKTLKDARAISLPNGYVDGLICESFEYKQLEIIWMCKNKSLDIIPNSCFEKTKELRVLHFFSQNLEVLPSSLCFLQNLRTLCMHGCQLGDIALIGELRNLEILDLTESSITELPRQIGQLTRLRILDLSECEGLIVIHPNIISHLTRLEGLYMGDFKNWDKNVGVNGEIRNASLLELKHLVQLTSLHLQIPDIRMLPKPLFSEKLERYLFLIHLDDEEDQDDDNDDFDVNILFPRSSQYDENIAMQQPLFLTKFSFPKLEKLSLLRFHFVKIWDDPILLGSTSFRHLTGLKVDSCEFLRSLFSSAAIAASLKQLYSIEIRHCRMVEEIMSRNENLDKISFSKLNNLYLINLPNLVRFSSNIFVQFPLLTELFILDCPQFETFISNSEDNSCSTIPSLFDQKFVSSPKLEVLELSGCWSKKIWDDHVLPRSQSFSSLTRLIVVNCDMKILFSSVMVKSFGQLCSLVVRDCRILEETMGGNANMYKMSFPYLNHLELENLPNLLTFSSSNFIEFPMLTQLSIKDCPKFKTFISKLEENSCTTSISSLFNEKFVSFPGLENLELHGCNFTKIWDDQLILSSASFRKLRKLVVYRCKYLRNLFTCAVAASFEQLCFLDIRLCAAMVEIMSSNGSMDKISFPMLHSLALEKLPVLVTVTSAIFSEFPLLTELCIKDCPGFSSFISELDENWSTNANMLSPFKEKFVSFPNLEKLELLGCHLKKTWAIQLQHSFTFCNLTKLVVVECEASKNLFSYDMAASFEQLCFLEIRNCTTVEEIIISNNERMENLSFPKLSSLELENLPNLVTFSSSEIPIEFPLLTELSISDCPKFETFIPKVESLFNECVSFPILENLKLLGCHFTKIWDDGQLLLSSTSLCNLKEMCLGNCKFLKKLFSSAVALTFEGLENLEIRDCTMMEEIMSNNEMMDKVSFPKLKFLELENLPNLSTFSSAIFVEFPLLTSLRINGCPEFNSFISKQEKTFAQVPCNLSSTKWPCFPA</sequence>
<keyword evidence="5" id="KW-0611">Plant defense</keyword>
<accession>A0ABM4AFC7</accession>
<dbReference type="Gene3D" id="1.10.8.430">
    <property type="entry name" value="Helical domain of apoptotic protease-activating factors"/>
    <property type="match status" value="1"/>
</dbReference>
<evidence type="ECO:0000256" key="3">
    <source>
        <dbReference type="ARBA" id="ARBA00022737"/>
    </source>
</evidence>
<dbReference type="Pfam" id="PF23598">
    <property type="entry name" value="LRR_14"/>
    <property type="match status" value="1"/>
</dbReference>
<evidence type="ECO:0000259" key="7">
    <source>
        <dbReference type="SMART" id="SM00382"/>
    </source>
</evidence>
<dbReference type="Proteomes" id="UP001652623">
    <property type="component" value="Chromosome 8"/>
</dbReference>
<dbReference type="Gene3D" id="3.40.50.300">
    <property type="entry name" value="P-loop containing nucleotide triphosphate hydrolases"/>
    <property type="match status" value="1"/>
</dbReference>
<evidence type="ECO:0000256" key="6">
    <source>
        <dbReference type="ARBA" id="ARBA00022840"/>
    </source>
</evidence>
<dbReference type="InterPro" id="IPR027417">
    <property type="entry name" value="P-loop_NTPase"/>
</dbReference>
<dbReference type="InterPro" id="IPR050905">
    <property type="entry name" value="Plant_NBS-LRR"/>
</dbReference>
<organism evidence="8 9">
    <name type="scientific">Ziziphus jujuba</name>
    <name type="common">Chinese jujube</name>
    <name type="synonym">Ziziphus sativa</name>
    <dbReference type="NCBI Taxonomy" id="326968"/>
    <lineage>
        <taxon>Eukaryota</taxon>
        <taxon>Viridiplantae</taxon>
        <taxon>Streptophyta</taxon>
        <taxon>Embryophyta</taxon>
        <taxon>Tracheophyta</taxon>
        <taxon>Spermatophyta</taxon>
        <taxon>Magnoliopsida</taxon>
        <taxon>eudicotyledons</taxon>
        <taxon>Gunneridae</taxon>
        <taxon>Pentapetalae</taxon>
        <taxon>rosids</taxon>
        <taxon>fabids</taxon>
        <taxon>Rosales</taxon>
        <taxon>Rhamnaceae</taxon>
        <taxon>Paliureae</taxon>
        <taxon>Ziziphus</taxon>
    </lineage>
</organism>
<dbReference type="PANTHER" id="PTHR33463:SF198">
    <property type="entry name" value="RPP4C3"/>
    <property type="match status" value="1"/>
</dbReference>
<keyword evidence="2" id="KW-0433">Leucine-rich repeat</keyword>
<protein>
    <submittedName>
        <fullName evidence="9">Disease resistance protein RPS2</fullName>
    </submittedName>
</protein>
<keyword evidence="3" id="KW-0677">Repeat</keyword>
<dbReference type="PANTHER" id="PTHR33463">
    <property type="entry name" value="NB-ARC DOMAIN-CONTAINING PROTEIN-RELATED"/>
    <property type="match status" value="1"/>
</dbReference>
<dbReference type="InterPro" id="IPR002182">
    <property type="entry name" value="NB-ARC"/>
</dbReference>
<dbReference type="Gene3D" id="3.80.10.10">
    <property type="entry name" value="Ribonuclease Inhibitor"/>
    <property type="match status" value="5"/>
</dbReference>
<dbReference type="PRINTS" id="PR00364">
    <property type="entry name" value="DISEASERSIST"/>
</dbReference>
<keyword evidence="6" id="KW-0067">ATP-binding</keyword>
<dbReference type="InterPro" id="IPR032675">
    <property type="entry name" value="LRR_dom_sf"/>
</dbReference>
<reference evidence="9" key="1">
    <citation type="submission" date="2025-08" db="UniProtKB">
        <authorList>
            <consortium name="RefSeq"/>
        </authorList>
    </citation>
    <scope>IDENTIFICATION</scope>
    <source>
        <tissue evidence="9">Seedling</tissue>
    </source>
</reference>
<name>A0ABM4AFC7_ZIZJJ</name>
<gene>
    <name evidence="9" type="primary">LOC107417872</name>
</gene>
<feature type="domain" description="AAA+ ATPase" evidence="7">
    <location>
        <begin position="174"/>
        <end position="302"/>
    </location>
</feature>
<dbReference type="GeneID" id="107417872"/>
<evidence type="ECO:0000256" key="4">
    <source>
        <dbReference type="ARBA" id="ARBA00022741"/>
    </source>
</evidence>
<keyword evidence="4" id="KW-0547">Nucleotide-binding</keyword>
<proteinExistence type="inferred from homology"/>
<evidence type="ECO:0000313" key="8">
    <source>
        <dbReference type="Proteomes" id="UP001652623"/>
    </source>
</evidence>
<dbReference type="InterPro" id="IPR055414">
    <property type="entry name" value="LRR_R13L4/SHOC2-like"/>
</dbReference>
<dbReference type="Pfam" id="PF00931">
    <property type="entry name" value="NB-ARC"/>
    <property type="match status" value="1"/>
</dbReference>
<evidence type="ECO:0000256" key="2">
    <source>
        <dbReference type="ARBA" id="ARBA00022614"/>
    </source>
</evidence>
<dbReference type="SUPFAM" id="SSF52058">
    <property type="entry name" value="L domain-like"/>
    <property type="match status" value="1"/>
</dbReference>
<dbReference type="InterPro" id="IPR003593">
    <property type="entry name" value="AAA+_ATPase"/>
</dbReference>